<evidence type="ECO:0000259" key="2">
    <source>
        <dbReference type="PROSITE" id="PS50801"/>
    </source>
</evidence>
<dbReference type="Pfam" id="PF13466">
    <property type="entry name" value="STAS_2"/>
    <property type="match status" value="1"/>
</dbReference>
<accession>A0A2T4IE45</accession>
<feature type="domain" description="STAS" evidence="2">
    <location>
        <begin position="348"/>
        <end position="434"/>
    </location>
</feature>
<reference evidence="3 4" key="1">
    <citation type="submission" date="2018-03" db="EMBL/GenBank/DDBJ databases">
        <authorList>
            <person name="Keele B.F."/>
        </authorList>
    </citation>
    <scope>NUCLEOTIDE SEQUENCE [LARGE SCALE GENOMIC DNA]</scope>
    <source>
        <strain evidence="3 4">D20</strain>
    </source>
</reference>
<dbReference type="AlphaFoldDB" id="A0A2T4IE45"/>
<evidence type="ECO:0000313" key="3">
    <source>
        <dbReference type="EMBL" id="PTD96006.1"/>
    </source>
</evidence>
<dbReference type="InterPro" id="IPR036513">
    <property type="entry name" value="STAS_dom_sf"/>
</dbReference>
<dbReference type="Proteomes" id="UP000241193">
    <property type="component" value="Unassembled WGS sequence"/>
</dbReference>
<sequence>MGGDGLQTCLRRCYSLSPLRPPLCGAAGLLQPFSARTGQRVVLPFFGRKSSTDTGGVGKRDAGRGSADDARQGQPKPPPTELSSLDFTGGDIPHALAQCAGLVEVQEMDAGVGAVYEEAAVLYANGDTEEAEKVLDAVIDDPAASAGEGLWMMLLDLYRLTGKRQRFESRVLDYATRFERSPPPWEDLSSQRTAGRGDAAPLVNLAGSLSSKASAQFQQIGVIGRKSGAIRIDLARLRAVDDAGCKLFFDLLRQLAADRVKVAVLNCQQLVNMLAGQVSPGQAENREIWLLLLEMLQYTGEQDRFEELAVDYAVTFEESPPSWEPRAQPVQGAAADSGAPCKSADGPRLEGVITGAQADSIRKLAAFAADKQAVEVDCAQLRRIDFVSAGTLFNILATLQAQGKLVVLQNVNAMVGALLRVMGVDQVAQVMLRS</sequence>
<keyword evidence="4" id="KW-1185">Reference proteome</keyword>
<dbReference type="CDD" id="cd07043">
    <property type="entry name" value="STAS_anti-anti-sigma_factors"/>
    <property type="match status" value="1"/>
</dbReference>
<gene>
    <name evidence="3" type="ORF">C8261_12055</name>
</gene>
<dbReference type="PROSITE" id="PS50801">
    <property type="entry name" value="STAS"/>
    <property type="match status" value="1"/>
</dbReference>
<proteinExistence type="predicted"/>
<evidence type="ECO:0000256" key="1">
    <source>
        <dbReference type="SAM" id="MobiDB-lite"/>
    </source>
</evidence>
<organism evidence="3 4">
    <name type="scientific">Pseudothauera lacus</name>
    <dbReference type="NCBI Taxonomy" id="2136175"/>
    <lineage>
        <taxon>Bacteria</taxon>
        <taxon>Pseudomonadati</taxon>
        <taxon>Pseudomonadota</taxon>
        <taxon>Betaproteobacteria</taxon>
        <taxon>Rhodocyclales</taxon>
        <taxon>Zoogloeaceae</taxon>
        <taxon>Pseudothauera</taxon>
    </lineage>
</organism>
<dbReference type="Gene3D" id="3.30.750.24">
    <property type="entry name" value="STAS domain"/>
    <property type="match status" value="2"/>
</dbReference>
<feature type="region of interest" description="Disordered" evidence="1">
    <location>
        <begin position="320"/>
        <end position="343"/>
    </location>
</feature>
<feature type="compositionally biased region" description="Basic and acidic residues" evidence="1">
    <location>
        <begin position="58"/>
        <end position="71"/>
    </location>
</feature>
<dbReference type="InterPro" id="IPR058548">
    <property type="entry name" value="MlaB-like_STAS"/>
</dbReference>
<protein>
    <submittedName>
        <fullName evidence="3">Sulfate transporter</fullName>
    </submittedName>
</protein>
<dbReference type="InterPro" id="IPR002645">
    <property type="entry name" value="STAS_dom"/>
</dbReference>
<dbReference type="EMBL" id="PZKC01000009">
    <property type="protein sequence ID" value="PTD96006.1"/>
    <property type="molecule type" value="Genomic_DNA"/>
</dbReference>
<dbReference type="SUPFAM" id="SSF52091">
    <property type="entry name" value="SpoIIaa-like"/>
    <property type="match status" value="1"/>
</dbReference>
<comment type="caution">
    <text evidence="3">The sequence shown here is derived from an EMBL/GenBank/DDBJ whole genome shotgun (WGS) entry which is preliminary data.</text>
</comment>
<feature type="region of interest" description="Disordered" evidence="1">
    <location>
        <begin position="51"/>
        <end position="87"/>
    </location>
</feature>
<reference evidence="3 4" key="2">
    <citation type="submission" date="2018-04" db="EMBL/GenBank/DDBJ databases">
        <title>Thauera lacus sp. nov., isolated from an saline lake in Inner Mongolia, China.</title>
        <authorList>
            <person name="Liang Q.-Y."/>
        </authorList>
    </citation>
    <scope>NUCLEOTIDE SEQUENCE [LARGE SCALE GENOMIC DNA]</scope>
    <source>
        <strain evidence="3 4">D20</strain>
    </source>
</reference>
<name>A0A2T4IE45_9RHOO</name>
<evidence type="ECO:0000313" key="4">
    <source>
        <dbReference type="Proteomes" id="UP000241193"/>
    </source>
</evidence>
<dbReference type="OrthoDB" id="5298269at2"/>